<dbReference type="InterPro" id="IPR008547">
    <property type="entry name" value="DUF829_TMEM53"/>
</dbReference>
<dbReference type="Pfam" id="PF05705">
    <property type="entry name" value="DUF829"/>
    <property type="match status" value="1"/>
</dbReference>
<reference evidence="1 2" key="1">
    <citation type="submission" date="2023-11" db="EMBL/GenBank/DDBJ databases">
        <title>Halocaridina rubra genome assembly.</title>
        <authorList>
            <person name="Smith C."/>
        </authorList>
    </citation>
    <scope>NUCLEOTIDE SEQUENCE [LARGE SCALE GENOMIC DNA]</scope>
    <source>
        <strain evidence="1">EP-1</strain>
        <tissue evidence="1">Whole</tissue>
    </source>
</reference>
<dbReference type="AlphaFoldDB" id="A0AAN9A609"/>
<dbReference type="Gene3D" id="3.40.50.1820">
    <property type="entry name" value="alpha/beta hydrolase"/>
    <property type="match status" value="1"/>
</dbReference>
<evidence type="ECO:0000313" key="1">
    <source>
        <dbReference type="EMBL" id="KAK7071077.1"/>
    </source>
</evidence>
<organism evidence="1 2">
    <name type="scientific">Halocaridina rubra</name>
    <name type="common">Hawaiian red shrimp</name>
    <dbReference type="NCBI Taxonomy" id="373956"/>
    <lineage>
        <taxon>Eukaryota</taxon>
        <taxon>Metazoa</taxon>
        <taxon>Ecdysozoa</taxon>
        <taxon>Arthropoda</taxon>
        <taxon>Crustacea</taxon>
        <taxon>Multicrustacea</taxon>
        <taxon>Malacostraca</taxon>
        <taxon>Eumalacostraca</taxon>
        <taxon>Eucarida</taxon>
        <taxon>Decapoda</taxon>
        <taxon>Pleocyemata</taxon>
        <taxon>Caridea</taxon>
        <taxon>Atyoidea</taxon>
        <taxon>Atyidae</taxon>
        <taxon>Halocaridina</taxon>
    </lineage>
</organism>
<comment type="caution">
    <text evidence="1">The sequence shown here is derived from an EMBL/GenBank/DDBJ whole genome shotgun (WGS) entry which is preliminary data.</text>
</comment>
<dbReference type="SUPFAM" id="SSF53474">
    <property type="entry name" value="alpha/beta-Hydrolases"/>
    <property type="match status" value="1"/>
</dbReference>
<protein>
    <submittedName>
        <fullName evidence="1">Uncharacterized protein</fullName>
    </submittedName>
</protein>
<dbReference type="InterPro" id="IPR029058">
    <property type="entry name" value="AB_hydrolase_fold"/>
</dbReference>
<name>A0AAN9A609_HALRR</name>
<dbReference type="PANTHER" id="PTHR20908:SF1">
    <property type="entry name" value="LD15586P"/>
    <property type="match status" value="1"/>
</dbReference>
<dbReference type="GO" id="GO:0017171">
    <property type="term" value="F:serine hydrolase activity"/>
    <property type="evidence" value="ECO:0007669"/>
    <property type="project" value="TreeGrafter"/>
</dbReference>
<dbReference type="EMBL" id="JAXCGZ010015151">
    <property type="protein sequence ID" value="KAK7071077.1"/>
    <property type="molecule type" value="Genomic_DNA"/>
</dbReference>
<proteinExistence type="predicted"/>
<evidence type="ECO:0000313" key="2">
    <source>
        <dbReference type="Proteomes" id="UP001381693"/>
    </source>
</evidence>
<keyword evidence="2" id="KW-1185">Reference proteome</keyword>
<sequence>MTFKNVFLQVGLQSPLTRTLPASSVAAALTFIRDFHSYKVSKHLEFFTSSDIPIPKDTMQIASLLSTKNRPLTLLFCWLMAKDRHIKKYADFYNNHGIDVLRIKVTPFDVLRPTKGAQVAANEVLDFLLANPSHTPMLVHGLSVGAYLFSELMVKVKNDMDSHGHLLSRFIGQIWDSGVDLQGIPEGLPTSITSNVALQNSMRKYLEWYLKIKYKTSTIHYERASAIIHENFIHTPSLVMFSDNDPISTPAMNATIYRKWEAKNIPVYTKCFKGSPHVSHYMVHRKEYEDVITAFLERIGMLEPAAQRATSV</sequence>
<dbReference type="PANTHER" id="PTHR20908">
    <property type="entry name" value="LD15586P"/>
    <property type="match status" value="1"/>
</dbReference>
<accession>A0AAN9A609</accession>
<dbReference type="Proteomes" id="UP001381693">
    <property type="component" value="Unassembled WGS sequence"/>
</dbReference>
<gene>
    <name evidence="1" type="ORF">SK128_024599</name>
</gene>